<evidence type="ECO:0000313" key="1">
    <source>
        <dbReference type="EMBL" id="NMH65422.1"/>
    </source>
</evidence>
<accession>A0A972JLG6</accession>
<keyword evidence="2" id="KW-1185">Reference proteome</keyword>
<dbReference type="SUPFAM" id="SSF52540">
    <property type="entry name" value="P-loop containing nucleoside triphosphate hydrolases"/>
    <property type="match status" value="1"/>
</dbReference>
<gene>
    <name evidence="1" type="ORF">HC757_09585</name>
</gene>
<proteinExistence type="predicted"/>
<sequence>MTATFVLSPGRCGTQWLARHLQASNPEGAVTHEPLHLAYAPMTNSPSKPLAHHRELLLAHLAQIEGQLQQGGHYMECGFPCWRHLDWFRQELGGDVKLIYIHRNPIDNARSLLKLNVFVPPILPHLQEKQFFHPEAPEAQLPHYAGRWPDLTPFEKCLYYWAEVNLQAARYRQDWPEQHWLTVPYDSLFTPATVARIADFSGLAFGLERDTFQPVDRFNGEPQGQVVPHAIGQHPEILALARQLGYAC</sequence>
<dbReference type="Proteomes" id="UP000737113">
    <property type="component" value="Unassembled WGS sequence"/>
</dbReference>
<name>A0A972JLG6_9GAMM</name>
<dbReference type="EMBL" id="JAAXYH010000005">
    <property type="protein sequence ID" value="NMH65422.1"/>
    <property type="molecule type" value="Genomic_DNA"/>
</dbReference>
<dbReference type="InterPro" id="IPR027417">
    <property type="entry name" value="P-loop_NTPase"/>
</dbReference>
<protein>
    <recommendedName>
        <fullName evidence="3">Sulfotransferase family protein</fullName>
    </recommendedName>
</protein>
<comment type="caution">
    <text evidence="1">The sequence shown here is derived from an EMBL/GenBank/DDBJ whole genome shotgun (WGS) entry which is preliminary data.</text>
</comment>
<dbReference type="RefSeq" id="WP_169564123.1">
    <property type="nucleotide sequence ID" value="NZ_JAAXYH010000005.1"/>
</dbReference>
<reference evidence="1" key="1">
    <citation type="submission" date="2020-04" db="EMBL/GenBank/DDBJ databases">
        <title>Description of Shewanella salipaludis sp. nov., isolated from a salt marsh.</title>
        <authorList>
            <person name="Park S."/>
            <person name="Yoon J.-H."/>
        </authorList>
    </citation>
    <scope>NUCLEOTIDE SEQUENCE</scope>
    <source>
        <strain evidence="1">SHSM-M6</strain>
    </source>
</reference>
<evidence type="ECO:0000313" key="2">
    <source>
        <dbReference type="Proteomes" id="UP000737113"/>
    </source>
</evidence>
<dbReference type="AlphaFoldDB" id="A0A972JLG6"/>
<dbReference type="Gene3D" id="3.40.50.300">
    <property type="entry name" value="P-loop containing nucleotide triphosphate hydrolases"/>
    <property type="match status" value="1"/>
</dbReference>
<evidence type="ECO:0008006" key="3">
    <source>
        <dbReference type="Google" id="ProtNLM"/>
    </source>
</evidence>
<organism evidence="1 2">
    <name type="scientific">Shewanella salipaludis</name>
    <dbReference type="NCBI Taxonomy" id="2723052"/>
    <lineage>
        <taxon>Bacteria</taxon>
        <taxon>Pseudomonadati</taxon>
        <taxon>Pseudomonadota</taxon>
        <taxon>Gammaproteobacteria</taxon>
        <taxon>Alteromonadales</taxon>
        <taxon>Shewanellaceae</taxon>
        <taxon>Shewanella</taxon>
    </lineage>
</organism>